<keyword evidence="4" id="KW-0812">Transmembrane</keyword>
<dbReference type="AlphaFoldDB" id="A0ABD0JM84"/>
<dbReference type="SUPFAM" id="SSF51735">
    <property type="entry name" value="NAD(P)-binding Rossmann-fold domains"/>
    <property type="match status" value="1"/>
</dbReference>
<evidence type="ECO:0000313" key="6">
    <source>
        <dbReference type="EMBL" id="KAK7475908.1"/>
    </source>
</evidence>
<dbReference type="Proteomes" id="UP001519460">
    <property type="component" value="Unassembled WGS sequence"/>
</dbReference>
<feature type="transmembrane region" description="Helical" evidence="4">
    <location>
        <begin position="6"/>
        <end position="26"/>
    </location>
</feature>
<keyword evidence="7" id="KW-1185">Reference proteome</keyword>
<feature type="domain" description="NmrA-like" evidence="5">
    <location>
        <begin position="120"/>
        <end position="241"/>
    </location>
</feature>
<dbReference type="Gene3D" id="3.90.25.10">
    <property type="entry name" value="UDP-galactose 4-epimerase, domain 1"/>
    <property type="match status" value="2"/>
</dbReference>
<sequence length="266" mass="29667">MYDDPMPVVVFGSTGLVGGAVARALLRDRRFQVKAVTRTPTTDVARKLAEEVTADLNDPRSLKRAMEGAHAVFLTTHYWEHMNHDKEVAQGKNAVDAAVNAGVAHFVFYGSESPKDTIDKNFLGIFKPHKVKPGVYAVAIPMEDTPLDCMSAKDVGRCVVSVLLRPKAHLCRELPLTAEKLTVQQITDCFNKHFNDRKFICPKIRVKDYEKFGFAGAADIAAMFAFYQSGQEPRDIKATRRVQGSLCSFDRWVADNKEKLTEAMTE</sequence>
<dbReference type="PANTHER" id="PTHR42748">
    <property type="entry name" value="NITROGEN METABOLITE REPRESSION PROTEIN NMRA FAMILY MEMBER"/>
    <property type="match status" value="1"/>
</dbReference>
<comment type="caution">
    <text evidence="6">The sequence shown here is derived from an EMBL/GenBank/DDBJ whole genome shotgun (WGS) entry which is preliminary data.</text>
</comment>
<organism evidence="6 7">
    <name type="scientific">Batillaria attramentaria</name>
    <dbReference type="NCBI Taxonomy" id="370345"/>
    <lineage>
        <taxon>Eukaryota</taxon>
        <taxon>Metazoa</taxon>
        <taxon>Spiralia</taxon>
        <taxon>Lophotrochozoa</taxon>
        <taxon>Mollusca</taxon>
        <taxon>Gastropoda</taxon>
        <taxon>Caenogastropoda</taxon>
        <taxon>Sorbeoconcha</taxon>
        <taxon>Cerithioidea</taxon>
        <taxon>Batillariidae</taxon>
        <taxon>Batillaria</taxon>
    </lineage>
</organism>
<name>A0ABD0JM84_9CAEN</name>
<dbReference type="InterPro" id="IPR008030">
    <property type="entry name" value="NmrA-like"/>
</dbReference>
<dbReference type="InterPro" id="IPR051164">
    <property type="entry name" value="NmrA-like_oxidored"/>
</dbReference>
<accession>A0ABD0JM84</accession>
<dbReference type="EMBL" id="JACVVK020000391">
    <property type="protein sequence ID" value="KAK7475908.1"/>
    <property type="molecule type" value="Genomic_DNA"/>
</dbReference>
<evidence type="ECO:0000313" key="7">
    <source>
        <dbReference type="Proteomes" id="UP001519460"/>
    </source>
</evidence>
<gene>
    <name evidence="6" type="ORF">BaRGS_00032876</name>
</gene>
<evidence type="ECO:0000256" key="3">
    <source>
        <dbReference type="ARBA" id="ARBA00040296"/>
    </source>
</evidence>
<comment type="similarity">
    <text evidence="1">Belongs to the NmrA-type oxidoreductase family.</text>
</comment>
<evidence type="ECO:0000256" key="4">
    <source>
        <dbReference type="SAM" id="Phobius"/>
    </source>
</evidence>
<keyword evidence="4" id="KW-0472">Membrane</keyword>
<feature type="domain" description="NmrA-like" evidence="5">
    <location>
        <begin position="8"/>
        <end position="110"/>
    </location>
</feature>
<proteinExistence type="inferred from homology"/>
<evidence type="ECO:0000256" key="2">
    <source>
        <dbReference type="ARBA" id="ARBA00022857"/>
    </source>
</evidence>
<dbReference type="Pfam" id="PF05368">
    <property type="entry name" value="NmrA"/>
    <property type="match status" value="2"/>
</dbReference>
<evidence type="ECO:0000259" key="5">
    <source>
        <dbReference type="Pfam" id="PF05368"/>
    </source>
</evidence>
<evidence type="ECO:0000256" key="1">
    <source>
        <dbReference type="ARBA" id="ARBA00006328"/>
    </source>
</evidence>
<keyword evidence="4" id="KW-1133">Transmembrane helix</keyword>
<protein>
    <recommendedName>
        <fullName evidence="3">NmrA-like family domain-containing protein 1</fullName>
    </recommendedName>
</protein>
<keyword evidence="2" id="KW-0521">NADP</keyword>
<dbReference type="Gene3D" id="3.40.50.720">
    <property type="entry name" value="NAD(P)-binding Rossmann-like Domain"/>
    <property type="match status" value="1"/>
</dbReference>
<reference evidence="6 7" key="1">
    <citation type="journal article" date="2023" name="Sci. Data">
        <title>Genome assembly of the Korean intertidal mud-creeper Batillaria attramentaria.</title>
        <authorList>
            <person name="Patra A.K."/>
            <person name="Ho P.T."/>
            <person name="Jun S."/>
            <person name="Lee S.J."/>
            <person name="Kim Y."/>
            <person name="Won Y.J."/>
        </authorList>
    </citation>
    <scope>NUCLEOTIDE SEQUENCE [LARGE SCALE GENOMIC DNA]</scope>
    <source>
        <strain evidence="6">Wonlab-2016</strain>
    </source>
</reference>
<dbReference type="InterPro" id="IPR036291">
    <property type="entry name" value="NAD(P)-bd_dom_sf"/>
</dbReference>
<dbReference type="PANTHER" id="PTHR42748:SF7">
    <property type="entry name" value="NMRA LIKE REDOX SENSOR 1-RELATED"/>
    <property type="match status" value="1"/>
</dbReference>